<dbReference type="GO" id="GO:0050660">
    <property type="term" value="F:flavin adenine dinucleotide binding"/>
    <property type="evidence" value="ECO:0007669"/>
    <property type="project" value="InterPro"/>
</dbReference>
<feature type="domain" description="Glucose-methanol-choline oxidoreductase N-terminal" evidence="6">
    <location>
        <begin position="342"/>
        <end position="356"/>
    </location>
</feature>
<proteinExistence type="inferred from homology"/>
<dbReference type="InterPro" id="IPR012132">
    <property type="entry name" value="GMC_OxRdtase"/>
</dbReference>
<comment type="cofactor">
    <cofactor evidence="1 5">
        <name>FAD</name>
        <dbReference type="ChEBI" id="CHEBI:57692"/>
    </cofactor>
</comment>
<comment type="similarity">
    <text evidence="2">Belongs to the GMC oxidoreductase family.</text>
</comment>
<dbReference type="GO" id="GO:0016614">
    <property type="term" value="F:oxidoreductase activity, acting on CH-OH group of donors"/>
    <property type="evidence" value="ECO:0007669"/>
    <property type="project" value="InterPro"/>
</dbReference>
<accession>A0A8H5GDU7</accession>
<dbReference type="Pfam" id="PF05199">
    <property type="entry name" value="GMC_oxred_C"/>
    <property type="match status" value="1"/>
</dbReference>
<feature type="binding site" evidence="5">
    <location>
        <position position="302"/>
    </location>
    <ligand>
        <name>FAD</name>
        <dbReference type="ChEBI" id="CHEBI:57692"/>
    </ligand>
</feature>
<dbReference type="Gene3D" id="3.50.50.60">
    <property type="entry name" value="FAD/NAD(P)-binding domain"/>
    <property type="match status" value="1"/>
</dbReference>
<dbReference type="OrthoDB" id="269227at2759"/>
<dbReference type="PROSITE" id="PS00624">
    <property type="entry name" value="GMC_OXRED_2"/>
    <property type="match status" value="1"/>
</dbReference>
<dbReference type="AlphaFoldDB" id="A0A8H5GDU7"/>
<evidence type="ECO:0000256" key="2">
    <source>
        <dbReference type="ARBA" id="ARBA00010790"/>
    </source>
</evidence>
<keyword evidence="8" id="KW-1185">Reference proteome</keyword>
<dbReference type="EMBL" id="JAACJN010000191">
    <property type="protein sequence ID" value="KAF5363106.1"/>
    <property type="molecule type" value="Genomic_DNA"/>
</dbReference>
<name>A0A8H5GDU7_9AGAR</name>
<feature type="binding site" evidence="5">
    <location>
        <position position="141"/>
    </location>
    <ligand>
        <name>FAD</name>
        <dbReference type="ChEBI" id="CHEBI:57692"/>
    </ligand>
</feature>
<evidence type="ECO:0000313" key="7">
    <source>
        <dbReference type="EMBL" id="KAF5363106.1"/>
    </source>
</evidence>
<reference evidence="7 8" key="1">
    <citation type="journal article" date="2020" name="ISME J.">
        <title>Uncovering the hidden diversity of litter-decomposition mechanisms in mushroom-forming fungi.</title>
        <authorList>
            <person name="Floudas D."/>
            <person name="Bentzer J."/>
            <person name="Ahren D."/>
            <person name="Johansson T."/>
            <person name="Persson P."/>
            <person name="Tunlid A."/>
        </authorList>
    </citation>
    <scope>NUCLEOTIDE SEQUENCE [LARGE SCALE GENOMIC DNA]</scope>
    <source>
        <strain evidence="7 8">CBS 406.79</strain>
    </source>
</reference>
<dbReference type="Pfam" id="PF00732">
    <property type="entry name" value="GMC_oxred_N"/>
    <property type="match status" value="1"/>
</dbReference>
<dbReference type="SUPFAM" id="SSF54373">
    <property type="entry name" value="FAD-linked reductases, C-terminal domain"/>
    <property type="match status" value="1"/>
</dbReference>
<dbReference type="SUPFAM" id="SSF51905">
    <property type="entry name" value="FAD/NAD(P)-binding domain"/>
    <property type="match status" value="1"/>
</dbReference>
<gene>
    <name evidence="7" type="ORF">D9757_012030</name>
</gene>
<evidence type="ECO:0000259" key="6">
    <source>
        <dbReference type="PROSITE" id="PS00624"/>
    </source>
</evidence>
<evidence type="ECO:0000256" key="4">
    <source>
        <dbReference type="ARBA" id="ARBA00022827"/>
    </source>
</evidence>
<evidence type="ECO:0000256" key="1">
    <source>
        <dbReference type="ARBA" id="ARBA00001974"/>
    </source>
</evidence>
<evidence type="ECO:0000313" key="8">
    <source>
        <dbReference type="Proteomes" id="UP000518752"/>
    </source>
</evidence>
<evidence type="ECO:0000256" key="3">
    <source>
        <dbReference type="ARBA" id="ARBA00022630"/>
    </source>
</evidence>
<keyword evidence="4 5" id="KW-0274">FAD</keyword>
<dbReference type="Gene3D" id="3.30.560.10">
    <property type="entry name" value="Glucose Oxidase, domain 3"/>
    <property type="match status" value="1"/>
</dbReference>
<dbReference type="InterPro" id="IPR000172">
    <property type="entry name" value="GMC_OxRdtase_N"/>
</dbReference>
<dbReference type="PANTHER" id="PTHR11552">
    <property type="entry name" value="GLUCOSE-METHANOL-CHOLINE GMC OXIDOREDUCTASE"/>
    <property type="match status" value="1"/>
</dbReference>
<protein>
    <recommendedName>
        <fullName evidence="6">Glucose-methanol-choline oxidoreductase N-terminal domain-containing protein</fullName>
    </recommendedName>
</protein>
<dbReference type="InterPro" id="IPR007867">
    <property type="entry name" value="GMC_OxRtase_C"/>
</dbReference>
<dbReference type="InterPro" id="IPR036188">
    <property type="entry name" value="FAD/NAD-bd_sf"/>
</dbReference>
<dbReference type="PANTHER" id="PTHR11552:SF147">
    <property type="entry name" value="CHOLINE DEHYDROGENASE, MITOCHONDRIAL"/>
    <property type="match status" value="1"/>
</dbReference>
<comment type="caution">
    <text evidence="7">The sequence shown here is derived from an EMBL/GenBank/DDBJ whole genome shotgun (WGS) entry which is preliminary data.</text>
</comment>
<sequence>MMDPPELIYRVFSLPSSCVSESTRRMSWISRLAVLGSVFAHLYSVEGAIHTHISDLGQNEFDFIVVGGGTAGNVIANRLTENPFWSVLVIEAGGSNRGILPLEMPGMAPIVAPDTPWDWNFTTVPQRGLNNRSVPVSRGFVLGGSSSVNFMGYTRGSAEDFDRYAEITEDEGWSWDRLKPYMTKNEKFSLPPSSLHENVTGRFDPTVHSFTGINSVSLAAFPRGFDSRIINTTVELREEFPFNEDMNAGFQLGLVDSKIPWVERGYVQQTVSNGTRSSSAFSYLADEFLARPNLHVLVNTRVTRVMEKTLGSLNFNRVEVTENSGASCHNFTASKEIILSAGSIMSPQILLLSGIGDSSALSKVGITPVHDLPSVGKNLTEHPFTGNPWTVSSSLGTFDDIFRNQTLSEEAQAQWNTTKNGMLVDGPLAFMAWLRLAKNASIFNEFKDPAAGPNTAHFELFFINGHVGGPTPPNGSFLELGTAVVTPLSRGSVSLNTSNALSPPLIDFQLLSSDFDMFVLRSAIRSSMRFLSSSSWTDVIISPPGNFSTADADKISDDELDEYIRANALGVFHPVSSAAMTARQADWGVVDPDLKVKGVNGLRVIDSSVLETWWATEGAGRS</sequence>
<organism evidence="7 8">
    <name type="scientific">Collybiopsis confluens</name>
    <dbReference type="NCBI Taxonomy" id="2823264"/>
    <lineage>
        <taxon>Eukaryota</taxon>
        <taxon>Fungi</taxon>
        <taxon>Dikarya</taxon>
        <taxon>Basidiomycota</taxon>
        <taxon>Agaricomycotina</taxon>
        <taxon>Agaricomycetes</taxon>
        <taxon>Agaricomycetidae</taxon>
        <taxon>Agaricales</taxon>
        <taxon>Marasmiineae</taxon>
        <taxon>Omphalotaceae</taxon>
        <taxon>Collybiopsis</taxon>
    </lineage>
</organism>
<keyword evidence="3" id="KW-0285">Flavoprotein</keyword>
<dbReference type="Proteomes" id="UP000518752">
    <property type="component" value="Unassembled WGS sequence"/>
</dbReference>
<evidence type="ECO:0000256" key="5">
    <source>
        <dbReference type="PIRSR" id="PIRSR000137-2"/>
    </source>
</evidence>
<dbReference type="PIRSF" id="PIRSF000137">
    <property type="entry name" value="Alcohol_oxidase"/>
    <property type="match status" value="1"/>
</dbReference>